<sequence length="143" mass="16360">MNVIDEAKNILRSHFDMKDLGEANFILRIKTTRTCDGIFIDQSHYVEKILKKYNFLDCKHVATPFDSSVHLFPVESENDVISQQEYASIIGSLRYVTDCTRPDIAYAVGVLGRFTSKPGNEHWHAVTRVMRYLIGTKNCGLFL</sequence>
<dbReference type="PANTHER" id="PTHR11439:SF440">
    <property type="entry name" value="INTEGRASE CATALYTIC DOMAIN-CONTAINING PROTEIN"/>
    <property type="match status" value="1"/>
</dbReference>
<accession>A0A0V0H6D1</accession>
<feature type="domain" description="Reverse transcriptase Ty1/copia-type" evidence="1">
    <location>
        <begin position="1"/>
        <end position="65"/>
    </location>
</feature>
<dbReference type="PANTHER" id="PTHR11439">
    <property type="entry name" value="GAG-POL-RELATED RETROTRANSPOSON"/>
    <property type="match status" value="1"/>
</dbReference>
<dbReference type="EMBL" id="GEDG01024735">
    <property type="protein sequence ID" value="JAP15747.1"/>
    <property type="molecule type" value="Transcribed_RNA"/>
</dbReference>
<protein>
    <submittedName>
        <fullName evidence="2">Putative ovule protein</fullName>
    </submittedName>
</protein>
<organism evidence="2">
    <name type="scientific">Solanum chacoense</name>
    <name type="common">Chaco potato</name>
    <dbReference type="NCBI Taxonomy" id="4108"/>
    <lineage>
        <taxon>Eukaryota</taxon>
        <taxon>Viridiplantae</taxon>
        <taxon>Streptophyta</taxon>
        <taxon>Embryophyta</taxon>
        <taxon>Tracheophyta</taxon>
        <taxon>Spermatophyta</taxon>
        <taxon>Magnoliopsida</taxon>
        <taxon>eudicotyledons</taxon>
        <taxon>Gunneridae</taxon>
        <taxon>Pentapetalae</taxon>
        <taxon>asterids</taxon>
        <taxon>lamiids</taxon>
        <taxon>Solanales</taxon>
        <taxon>Solanaceae</taxon>
        <taxon>Solanoideae</taxon>
        <taxon>Solaneae</taxon>
        <taxon>Solanum</taxon>
    </lineage>
</organism>
<dbReference type="InterPro" id="IPR013103">
    <property type="entry name" value="RVT_2"/>
</dbReference>
<dbReference type="Pfam" id="PF07727">
    <property type="entry name" value="RVT_2"/>
    <property type="match status" value="1"/>
</dbReference>
<name>A0A0V0H6D1_SOLCH</name>
<evidence type="ECO:0000313" key="2">
    <source>
        <dbReference type="EMBL" id="JAP15747.1"/>
    </source>
</evidence>
<evidence type="ECO:0000259" key="1">
    <source>
        <dbReference type="Pfam" id="PF07727"/>
    </source>
</evidence>
<proteinExistence type="predicted"/>
<reference evidence="2" key="1">
    <citation type="submission" date="2015-12" db="EMBL/GenBank/DDBJ databases">
        <title>Gene expression during late stages of embryo sac development: a critical building block for successful pollen-pistil interactions.</title>
        <authorList>
            <person name="Liu Y."/>
            <person name="Joly V."/>
            <person name="Sabar M."/>
            <person name="Matton D.P."/>
        </authorList>
    </citation>
    <scope>NUCLEOTIDE SEQUENCE</scope>
</reference>
<dbReference type="AlphaFoldDB" id="A0A0V0H6D1"/>